<organism evidence="2">
    <name type="scientific">uncultured Thermomicrobiales bacterium</name>
    <dbReference type="NCBI Taxonomy" id="1645740"/>
    <lineage>
        <taxon>Bacteria</taxon>
        <taxon>Pseudomonadati</taxon>
        <taxon>Thermomicrobiota</taxon>
        <taxon>Thermomicrobia</taxon>
        <taxon>Thermomicrobiales</taxon>
        <taxon>environmental samples</taxon>
    </lineage>
</organism>
<name>A0A6J4U6L5_9BACT</name>
<feature type="compositionally biased region" description="Basic and acidic residues" evidence="1">
    <location>
        <begin position="202"/>
        <end position="229"/>
    </location>
</feature>
<sequence>GRHRGRRCTTPGSEAPRPPGDRGAQPPCPGDFRPNRGLSRRLDGLRVAQGPDRPAGEHLGPAPLVGVAQLRRRLAHGRARPRPRQQHLRLARHRRPCRGDRRPGRVRPGQVPAPLRDGHLPGLRAHDAGAGPGHPALRPARASAHDRQLRRVHPPPRRGRPPPGGVRLPGVLPNHPARARGSRRGRRQHPPRRLPAGGDAGLDPRRRDRRDPPIPRRLERVLPRPDPDPLARAADPPARHPGLLLRLGPDRLGTDLRRPQRRLDPDDRGLRADAAPLRPGPDGRGGQGI</sequence>
<feature type="compositionally biased region" description="Basic residues" evidence="1">
    <location>
        <begin position="150"/>
        <end position="160"/>
    </location>
</feature>
<feature type="compositionally biased region" description="Basic and acidic residues" evidence="1">
    <location>
        <begin position="248"/>
        <end position="271"/>
    </location>
</feature>
<reference evidence="2" key="1">
    <citation type="submission" date="2020-02" db="EMBL/GenBank/DDBJ databases">
        <authorList>
            <person name="Meier V. D."/>
        </authorList>
    </citation>
    <scope>NUCLEOTIDE SEQUENCE</scope>
    <source>
        <strain evidence="2">AVDCRST_MAG49</strain>
    </source>
</reference>
<feature type="compositionally biased region" description="Low complexity" evidence="1">
    <location>
        <begin position="230"/>
        <end position="247"/>
    </location>
</feature>
<evidence type="ECO:0000256" key="1">
    <source>
        <dbReference type="SAM" id="MobiDB-lite"/>
    </source>
</evidence>
<gene>
    <name evidence="2" type="ORF">AVDCRST_MAG49-792</name>
</gene>
<feature type="compositionally biased region" description="Basic residues" evidence="1">
    <location>
        <begin position="70"/>
        <end position="96"/>
    </location>
</feature>
<feature type="compositionally biased region" description="Basic residues" evidence="1">
    <location>
        <begin position="177"/>
        <end position="192"/>
    </location>
</feature>
<dbReference type="EMBL" id="CADCWG010000051">
    <property type="protein sequence ID" value="CAA9540439.1"/>
    <property type="molecule type" value="Genomic_DNA"/>
</dbReference>
<protein>
    <submittedName>
        <fullName evidence="2">ABC transporter, permease protein 2 (Cluster 1, maltose/g3p/polyamine/iron)</fullName>
    </submittedName>
</protein>
<evidence type="ECO:0000313" key="2">
    <source>
        <dbReference type="EMBL" id="CAA9540439.1"/>
    </source>
</evidence>
<feature type="compositionally biased region" description="Basic and acidic residues" evidence="1">
    <location>
        <begin position="116"/>
        <end position="127"/>
    </location>
</feature>
<feature type="non-terminal residue" evidence="2">
    <location>
        <position position="289"/>
    </location>
</feature>
<proteinExistence type="predicted"/>
<accession>A0A6J4U6L5</accession>
<feature type="non-terminal residue" evidence="2">
    <location>
        <position position="1"/>
    </location>
</feature>
<dbReference type="AlphaFoldDB" id="A0A6J4U6L5"/>
<feature type="compositionally biased region" description="Low complexity" evidence="1">
    <location>
        <begin position="165"/>
        <end position="176"/>
    </location>
</feature>
<feature type="region of interest" description="Disordered" evidence="1">
    <location>
        <begin position="1"/>
        <end position="289"/>
    </location>
</feature>